<reference evidence="1" key="1">
    <citation type="submission" date="2008-03" db="EMBL/GenBank/DDBJ databases">
        <title>Complete sequence of Thermoproteus neutrophilus V24Sta.</title>
        <authorList>
            <consortium name="US DOE Joint Genome Institute"/>
            <person name="Copeland A."/>
            <person name="Lucas S."/>
            <person name="Lapidus A."/>
            <person name="Glavina del Rio T."/>
            <person name="Dalin E."/>
            <person name="Tice H."/>
            <person name="Bruce D."/>
            <person name="Goodwin L."/>
            <person name="Pitluck S."/>
            <person name="Sims D."/>
            <person name="Brettin T."/>
            <person name="Detter J.C."/>
            <person name="Han C."/>
            <person name="Kuske C.R."/>
            <person name="Schmutz J."/>
            <person name="Larimer F."/>
            <person name="Land M."/>
            <person name="Hauser L."/>
            <person name="Kyrpides N."/>
            <person name="Mikhailova N."/>
            <person name="Biddle J.F."/>
            <person name="Zhang Z."/>
            <person name="Fitz-Gibbon S.T."/>
            <person name="Lowe T.M."/>
            <person name="Saltikov C."/>
            <person name="House C.H."/>
            <person name="Richardson P."/>
        </authorList>
    </citation>
    <scope>NUCLEOTIDE SEQUENCE [LARGE SCALE GENOMIC DNA]</scope>
    <source>
        <strain evidence="1">V24Sta</strain>
    </source>
</reference>
<dbReference type="AlphaFoldDB" id="B1YD93"/>
<organism evidence="1 2">
    <name type="scientific">Pyrobaculum neutrophilum (strain DSM 2338 / JCM 9278 / NBRC 100436 / V24Sta)</name>
    <name type="common">Thermoproteus neutrophilus</name>
    <dbReference type="NCBI Taxonomy" id="444157"/>
    <lineage>
        <taxon>Archaea</taxon>
        <taxon>Thermoproteota</taxon>
        <taxon>Thermoprotei</taxon>
        <taxon>Thermoproteales</taxon>
        <taxon>Thermoproteaceae</taxon>
        <taxon>Pyrobaculum</taxon>
    </lineage>
</organism>
<dbReference type="STRING" id="444157.Tneu_0818"/>
<evidence type="ECO:0000313" key="1">
    <source>
        <dbReference type="EMBL" id="ACB39756.1"/>
    </source>
</evidence>
<dbReference type="InterPro" id="IPR019202">
    <property type="entry name" value="DUF2067"/>
</dbReference>
<evidence type="ECO:0008006" key="3">
    <source>
        <dbReference type="Google" id="ProtNLM"/>
    </source>
</evidence>
<gene>
    <name evidence="1" type="ordered locus">Tneu_0818</name>
</gene>
<dbReference type="HOGENOM" id="CLU_118420_0_0_2"/>
<dbReference type="GeneID" id="6164283"/>
<protein>
    <recommendedName>
        <fullName evidence="3">DUF2067 domain-containing protein</fullName>
    </recommendedName>
</protein>
<dbReference type="RefSeq" id="WP_012350176.1">
    <property type="nucleotide sequence ID" value="NC_010525.1"/>
</dbReference>
<keyword evidence="2" id="KW-1185">Reference proteome</keyword>
<name>B1YD93_PYRNV</name>
<dbReference type="Proteomes" id="UP000001694">
    <property type="component" value="Chromosome"/>
</dbReference>
<accession>B1YD93</accession>
<dbReference type="EMBL" id="CP001014">
    <property type="protein sequence ID" value="ACB39756.1"/>
    <property type="molecule type" value="Genomic_DNA"/>
</dbReference>
<dbReference type="OrthoDB" id="28903at2157"/>
<sequence length="197" mass="21704">MYLTLSFKFHSREEVERFLSFLERHLKTTYLVDTRLTHVYVQLEGEGRELEEAASLVKSLAALARGGRGRAKVPLLVVFKDAELARPVPPDALADALTLAGAPSEVRGGFLDTAASYEEVLKTAEALSRLYQEAEGYPLTPQAKKIAVVYAYVSGKPLGQALEDLQSAGLLNRGAVLSLRGPPDEARRRLRELLRRA</sequence>
<evidence type="ECO:0000313" key="2">
    <source>
        <dbReference type="Proteomes" id="UP000001694"/>
    </source>
</evidence>
<dbReference type="KEGG" id="tne:Tneu_0818"/>
<dbReference type="Pfam" id="PF09840">
    <property type="entry name" value="DUF2067"/>
    <property type="match status" value="1"/>
</dbReference>
<dbReference type="eggNOG" id="arCOG00908">
    <property type="taxonomic scope" value="Archaea"/>
</dbReference>
<proteinExistence type="predicted"/>